<feature type="region of interest" description="Disordered" evidence="1">
    <location>
        <begin position="1"/>
        <end position="23"/>
    </location>
</feature>
<evidence type="ECO:0000313" key="2">
    <source>
        <dbReference type="EMBL" id="KAJ1105326.1"/>
    </source>
</evidence>
<evidence type="ECO:0000256" key="1">
    <source>
        <dbReference type="SAM" id="MobiDB-lite"/>
    </source>
</evidence>
<protein>
    <submittedName>
        <fullName evidence="2">Uncharacterized protein</fullName>
    </submittedName>
</protein>
<keyword evidence="3" id="KW-1185">Reference proteome</keyword>
<evidence type="ECO:0000313" key="3">
    <source>
        <dbReference type="Proteomes" id="UP001066276"/>
    </source>
</evidence>
<dbReference type="AlphaFoldDB" id="A0AAV7MPN5"/>
<reference evidence="2" key="1">
    <citation type="journal article" date="2022" name="bioRxiv">
        <title>Sequencing and chromosome-scale assembly of the giantPleurodeles waltlgenome.</title>
        <authorList>
            <person name="Brown T."/>
            <person name="Elewa A."/>
            <person name="Iarovenko S."/>
            <person name="Subramanian E."/>
            <person name="Araus A.J."/>
            <person name="Petzold A."/>
            <person name="Susuki M."/>
            <person name="Suzuki K.-i.T."/>
            <person name="Hayashi T."/>
            <person name="Toyoda A."/>
            <person name="Oliveira C."/>
            <person name="Osipova E."/>
            <person name="Leigh N.D."/>
            <person name="Simon A."/>
            <person name="Yun M.H."/>
        </authorList>
    </citation>
    <scope>NUCLEOTIDE SEQUENCE</scope>
    <source>
        <strain evidence="2">20211129_DDA</strain>
        <tissue evidence="2">Liver</tissue>
    </source>
</reference>
<dbReference type="Proteomes" id="UP001066276">
    <property type="component" value="Chromosome 9"/>
</dbReference>
<proteinExistence type="predicted"/>
<name>A0AAV7MPN5_PLEWA</name>
<feature type="region of interest" description="Disordered" evidence="1">
    <location>
        <begin position="51"/>
        <end position="75"/>
    </location>
</feature>
<accession>A0AAV7MPN5</accession>
<sequence length="271" mass="28778">MVLGAGRGKPPSVRNARSPSARSAVLTRGRIVACGESARAFKRVRTVQKVKKQAPLAVESGGEHGEDEFEERPLGGAAKMAAPSGEAYFGSFEPINPNLSACVPEQHGLALEGQRLGRPADFLVPVGVRAPPAHRFEERVQSGAVRPTARETLVHELESSDHVLQDTRVIPASRSASTGLVHNEEELDYEDETTVRAVSAPKTRGQAVQGDRLSSRREVVGGLRRGEVSGQTGLLVSGESNLERNANNVDVAIQVETRVVSGDLMGAVPSG</sequence>
<gene>
    <name evidence="2" type="ORF">NDU88_002734</name>
</gene>
<comment type="caution">
    <text evidence="2">The sequence shown here is derived from an EMBL/GenBank/DDBJ whole genome shotgun (WGS) entry which is preliminary data.</text>
</comment>
<organism evidence="2 3">
    <name type="scientific">Pleurodeles waltl</name>
    <name type="common">Iberian ribbed newt</name>
    <dbReference type="NCBI Taxonomy" id="8319"/>
    <lineage>
        <taxon>Eukaryota</taxon>
        <taxon>Metazoa</taxon>
        <taxon>Chordata</taxon>
        <taxon>Craniata</taxon>
        <taxon>Vertebrata</taxon>
        <taxon>Euteleostomi</taxon>
        <taxon>Amphibia</taxon>
        <taxon>Batrachia</taxon>
        <taxon>Caudata</taxon>
        <taxon>Salamandroidea</taxon>
        <taxon>Salamandridae</taxon>
        <taxon>Pleurodelinae</taxon>
        <taxon>Pleurodeles</taxon>
    </lineage>
</organism>
<dbReference type="EMBL" id="JANPWB010000013">
    <property type="protein sequence ID" value="KAJ1105326.1"/>
    <property type="molecule type" value="Genomic_DNA"/>
</dbReference>